<organism evidence="1 2">
    <name type="scientific">Sphaerobolus stellatus (strain SS14)</name>
    <dbReference type="NCBI Taxonomy" id="990650"/>
    <lineage>
        <taxon>Eukaryota</taxon>
        <taxon>Fungi</taxon>
        <taxon>Dikarya</taxon>
        <taxon>Basidiomycota</taxon>
        <taxon>Agaricomycotina</taxon>
        <taxon>Agaricomycetes</taxon>
        <taxon>Phallomycetidae</taxon>
        <taxon>Geastrales</taxon>
        <taxon>Sphaerobolaceae</taxon>
        <taxon>Sphaerobolus</taxon>
    </lineage>
</organism>
<sequence>ALRIEWCRARARSLRWSEQMEKVMEEMRCVMDFFQRRADWWIERLKERDDDDIDIKVKAGVRAYALQQANILLRLRSNCVEKW</sequence>
<dbReference type="HOGENOM" id="CLU_003703_7_1_1"/>
<evidence type="ECO:0000313" key="2">
    <source>
        <dbReference type="Proteomes" id="UP000054279"/>
    </source>
</evidence>
<dbReference type="EMBL" id="KN837187">
    <property type="protein sequence ID" value="KIJ35543.1"/>
    <property type="molecule type" value="Genomic_DNA"/>
</dbReference>
<feature type="non-terminal residue" evidence="1">
    <location>
        <position position="1"/>
    </location>
</feature>
<feature type="non-terminal residue" evidence="1">
    <location>
        <position position="83"/>
    </location>
</feature>
<accession>A0A0C9TYJ6</accession>
<dbReference type="AlphaFoldDB" id="A0A0C9TYJ6"/>
<evidence type="ECO:0000313" key="1">
    <source>
        <dbReference type="EMBL" id="KIJ35543.1"/>
    </source>
</evidence>
<protein>
    <submittedName>
        <fullName evidence="1">Uncharacterized protein</fullName>
    </submittedName>
</protein>
<gene>
    <name evidence="1" type="ORF">M422DRAFT_83827</name>
</gene>
<dbReference type="OrthoDB" id="3263473at2759"/>
<dbReference type="Proteomes" id="UP000054279">
    <property type="component" value="Unassembled WGS sequence"/>
</dbReference>
<name>A0A0C9TYJ6_SPHS4</name>
<reference evidence="1 2" key="1">
    <citation type="submission" date="2014-06" db="EMBL/GenBank/DDBJ databases">
        <title>Evolutionary Origins and Diversification of the Mycorrhizal Mutualists.</title>
        <authorList>
            <consortium name="DOE Joint Genome Institute"/>
            <consortium name="Mycorrhizal Genomics Consortium"/>
            <person name="Kohler A."/>
            <person name="Kuo A."/>
            <person name="Nagy L.G."/>
            <person name="Floudas D."/>
            <person name="Copeland A."/>
            <person name="Barry K.W."/>
            <person name="Cichocki N."/>
            <person name="Veneault-Fourrey C."/>
            <person name="LaButti K."/>
            <person name="Lindquist E.A."/>
            <person name="Lipzen A."/>
            <person name="Lundell T."/>
            <person name="Morin E."/>
            <person name="Murat C."/>
            <person name="Riley R."/>
            <person name="Ohm R."/>
            <person name="Sun H."/>
            <person name="Tunlid A."/>
            <person name="Henrissat B."/>
            <person name="Grigoriev I.V."/>
            <person name="Hibbett D.S."/>
            <person name="Martin F."/>
        </authorList>
    </citation>
    <scope>NUCLEOTIDE SEQUENCE [LARGE SCALE GENOMIC DNA]</scope>
    <source>
        <strain evidence="1 2">SS14</strain>
    </source>
</reference>
<keyword evidence="2" id="KW-1185">Reference proteome</keyword>
<proteinExistence type="predicted"/>